<gene>
    <name evidence="12" type="primary">LOC135194520</name>
</gene>
<evidence type="ECO:0000256" key="3">
    <source>
        <dbReference type="ARBA" id="ARBA00004630"/>
    </source>
</evidence>
<evidence type="ECO:0000256" key="1">
    <source>
        <dbReference type="ARBA" id="ARBA00004414"/>
    </source>
</evidence>
<dbReference type="InterPro" id="IPR037519">
    <property type="entry name" value="LITAF_fam"/>
</dbReference>
<dbReference type="PANTHER" id="PTHR23292">
    <property type="entry name" value="LIPOPOLYSACCHARIDE-INDUCED TUMOR NECROSIS FACTOR-ALPHA FACTOR"/>
    <property type="match status" value="1"/>
</dbReference>
<comment type="similarity">
    <text evidence="4">Belongs to the CDIP1/LITAF family.</text>
</comment>
<evidence type="ECO:0000256" key="7">
    <source>
        <dbReference type="ARBA" id="ARBA00023136"/>
    </source>
</evidence>
<keyword evidence="9" id="KW-1133">Transmembrane helix</keyword>
<evidence type="ECO:0000256" key="5">
    <source>
        <dbReference type="ARBA" id="ARBA00022723"/>
    </source>
</evidence>
<reference evidence="12" key="1">
    <citation type="submission" date="2025-08" db="UniProtKB">
        <authorList>
            <consortium name="RefSeq"/>
        </authorList>
    </citation>
    <scope>IDENTIFICATION</scope>
    <source>
        <tissue evidence="12">Whole body</tissue>
    </source>
</reference>
<dbReference type="PROSITE" id="PS51837">
    <property type="entry name" value="LITAF"/>
    <property type="match status" value="1"/>
</dbReference>
<keyword evidence="9" id="KW-0812">Transmembrane</keyword>
<keyword evidence="11" id="KW-1185">Reference proteome</keyword>
<evidence type="ECO:0000256" key="2">
    <source>
        <dbReference type="ARBA" id="ARBA00004481"/>
    </source>
</evidence>
<dbReference type="RefSeq" id="XP_064076168.1">
    <property type="nucleotide sequence ID" value="XM_064220098.1"/>
</dbReference>
<dbReference type="InterPro" id="IPR006629">
    <property type="entry name" value="LITAF"/>
</dbReference>
<keyword evidence="5" id="KW-0479">Metal-binding</keyword>
<proteinExistence type="inferred from homology"/>
<comment type="subcellular location">
    <subcellularLocation>
        <location evidence="2">Endosome membrane</location>
        <topology evidence="2">Peripheral membrane protein</topology>
    </subcellularLocation>
    <subcellularLocation>
        <location evidence="1">Late endosome membrane</location>
    </subcellularLocation>
    <subcellularLocation>
        <location evidence="3">Lysosome membrane</location>
        <topology evidence="3">Peripheral membrane protein</topology>
        <orientation evidence="3">Cytoplasmic side</orientation>
    </subcellularLocation>
</comment>
<evidence type="ECO:0000256" key="4">
    <source>
        <dbReference type="ARBA" id="ARBA00005975"/>
    </source>
</evidence>
<dbReference type="PANTHER" id="PTHR23292:SF47">
    <property type="entry name" value="LITAF DOMAIN-CONTAINING PROTEIN"/>
    <property type="match status" value="1"/>
</dbReference>
<evidence type="ECO:0000313" key="11">
    <source>
        <dbReference type="Proteomes" id="UP001652626"/>
    </source>
</evidence>
<feature type="compositionally biased region" description="Polar residues" evidence="8">
    <location>
        <begin position="154"/>
        <end position="173"/>
    </location>
</feature>
<evidence type="ECO:0000256" key="6">
    <source>
        <dbReference type="ARBA" id="ARBA00022833"/>
    </source>
</evidence>
<accession>A0ABM4AXZ3</accession>
<keyword evidence="7 9" id="KW-0472">Membrane</keyword>
<feature type="region of interest" description="Disordered" evidence="8">
    <location>
        <begin position="59"/>
        <end position="133"/>
    </location>
</feature>
<feature type="compositionally biased region" description="Polar residues" evidence="8">
    <location>
        <begin position="64"/>
        <end position="76"/>
    </location>
</feature>
<evidence type="ECO:0000256" key="9">
    <source>
        <dbReference type="SAM" id="Phobius"/>
    </source>
</evidence>
<dbReference type="GeneID" id="135194520"/>
<evidence type="ECO:0000313" key="12">
    <source>
        <dbReference type="RefSeq" id="XP_064076168.1"/>
    </source>
</evidence>
<dbReference type="SMART" id="SM00714">
    <property type="entry name" value="LITAF"/>
    <property type="match status" value="1"/>
</dbReference>
<dbReference type="Pfam" id="PF10601">
    <property type="entry name" value="zf-LITAF-like"/>
    <property type="match status" value="1"/>
</dbReference>
<sequence length="327" mass="35681">MTTPVSGNQGQMYQGYPYVNPIVIDAPSIDAETAAKWSNLPRKQVVPKQPLTNEPIIYIDIPDSGQSGSSSCTIESSRPAVAAGSGASTGTASKVDPDDNPVVYIDLPESTSSVTSDNERRRPDNLSGLNNPGFVEETIFYDPFKNRRIDVGQNRDSAAPGTSSDQAGSSDYVSSQYVSKETLVYGSQSPQVPSRPSPVEDYFIPVTDFPNPPPAYTEVDTSPAPTPTRTEVIVPNQQTPIGIASSDRKLVSCPHCNVRVHTLVVRENACLTHVIAIFFILVFLPIGILIYCTDYFKYRNHYCPNCNLLIGYEIPIFCQGMTYVKTV</sequence>
<organism evidence="11 12">
    <name type="scientific">Vanessa tameamea</name>
    <name type="common">Kamehameha butterfly</name>
    <dbReference type="NCBI Taxonomy" id="334116"/>
    <lineage>
        <taxon>Eukaryota</taxon>
        <taxon>Metazoa</taxon>
        <taxon>Ecdysozoa</taxon>
        <taxon>Arthropoda</taxon>
        <taxon>Hexapoda</taxon>
        <taxon>Insecta</taxon>
        <taxon>Pterygota</taxon>
        <taxon>Neoptera</taxon>
        <taxon>Endopterygota</taxon>
        <taxon>Lepidoptera</taxon>
        <taxon>Glossata</taxon>
        <taxon>Ditrysia</taxon>
        <taxon>Papilionoidea</taxon>
        <taxon>Nymphalidae</taxon>
        <taxon>Nymphalinae</taxon>
        <taxon>Vanessa</taxon>
    </lineage>
</organism>
<evidence type="ECO:0000259" key="10">
    <source>
        <dbReference type="PROSITE" id="PS51837"/>
    </source>
</evidence>
<name>A0ABM4AXZ3_VANTA</name>
<protein>
    <submittedName>
        <fullName evidence="12">Uncharacterized protein LOC135194520</fullName>
    </submittedName>
</protein>
<feature type="domain" description="LITAF" evidence="10">
    <location>
        <begin position="230"/>
        <end position="315"/>
    </location>
</feature>
<feature type="transmembrane region" description="Helical" evidence="9">
    <location>
        <begin position="271"/>
        <end position="292"/>
    </location>
</feature>
<evidence type="ECO:0000256" key="8">
    <source>
        <dbReference type="SAM" id="MobiDB-lite"/>
    </source>
</evidence>
<keyword evidence="6" id="KW-0862">Zinc</keyword>
<dbReference type="Proteomes" id="UP001652626">
    <property type="component" value="Chromosome 31"/>
</dbReference>
<feature type="region of interest" description="Disordered" evidence="8">
    <location>
        <begin position="153"/>
        <end position="173"/>
    </location>
</feature>
<feature type="compositionally biased region" description="Low complexity" evidence="8">
    <location>
        <begin position="82"/>
        <end position="93"/>
    </location>
</feature>